<reference evidence="3 4" key="1">
    <citation type="submission" date="2022-07" db="EMBL/GenBank/DDBJ databases">
        <title>Novel species in genus Arthrobacter.</title>
        <authorList>
            <person name="Liu Y."/>
        </authorList>
    </citation>
    <scope>NUCLEOTIDE SEQUENCE [LARGE SCALE GENOMIC DNA]</scope>
    <source>
        <strain evidence="4">zg-Y859</strain>
    </source>
</reference>
<feature type="chain" id="PRO_5046310307" description="Lipoprotein" evidence="2">
    <location>
        <begin position="26"/>
        <end position="162"/>
    </location>
</feature>
<keyword evidence="4" id="KW-1185">Reference proteome</keyword>
<evidence type="ECO:0000313" key="4">
    <source>
        <dbReference type="Proteomes" id="UP001206924"/>
    </source>
</evidence>
<dbReference type="RefSeq" id="WP_255865293.1">
    <property type="nucleotide sequence ID" value="NZ_CP104263.1"/>
</dbReference>
<comment type="caution">
    <text evidence="3">The sequence shown here is derived from an EMBL/GenBank/DDBJ whole genome shotgun (WGS) entry which is preliminary data.</text>
</comment>
<keyword evidence="2" id="KW-0732">Signal</keyword>
<feature type="region of interest" description="Disordered" evidence="1">
    <location>
        <begin position="25"/>
        <end position="51"/>
    </location>
</feature>
<evidence type="ECO:0000256" key="2">
    <source>
        <dbReference type="SAM" id="SignalP"/>
    </source>
</evidence>
<proteinExistence type="predicted"/>
<dbReference type="Proteomes" id="UP001206924">
    <property type="component" value="Unassembled WGS sequence"/>
</dbReference>
<gene>
    <name evidence="3" type="ORF">NNX28_07295</name>
</gene>
<organism evidence="3 4">
    <name type="scientific">Arthrobacter jinronghuae</name>
    <dbReference type="NCBI Taxonomy" id="2964609"/>
    <lineage>
        <taxon>Bacteria</taxon>
        <taxon>Bacillati</taxon>
        <taxon>Actinomycetota</taxon>
        <taxon>Actinomycetes</taxon>
        <taxon>Micrococcales</taxon>
        <taxon>Micrococcaceae</taxon>
        <taxon>Arthrobacter</taxon>
    </lineage>
</organism>
<sequence>MKKTLTMLSAAALILAAAGCSTDTAGNADSQSASPTSGAPSGSPTPTASPVALAEGFPSELIPMMDGAELLSSSVDRSNGTLTAVLVESSDAPAAEILSFYDAKLVAQGFTAAEAAAGSPSSRDYVRTGAGEPETVNITAITKEGGPATVTVGATVLAEAVK</sequence>
<dbReference type="PROSITE" id="PS51257">
    <property type="entry name" value="PROKAR_LIPOPROTEIN"/>
    <property type="match status" value="1"/>
</dbReference>
<feature type="compositionally biased region" description="Low complexity" evidence="1">
    <location>
        <begin position="32"/>
        <end position="50"/>
    </location>
</feature>
<evidence type="ECO:0008006" key="5">
    <source>
        <dbReference type="Google" id="ProtNLM"/>
    </source>
</evidence>
<feature type="signal peptide" evidence="2">
    <location>
        <begin position="1"/>
        <end position="25"/>
    </location>
</feature>
<evidence type="ECO:0000313" key="3">
    <source>
        <dbReference type="EMBL" id="MCQ1949733.1"/>
    </source>
</evidence>
<accession>A0ABT1NPS5</accession>
<name>A0ABT1NPS5_9MICC</name>
<protein>
    <recommendedName>
        <fullName evidence="5">Lipoprotein</fullName>
    </recommendedName>
</protein>
<dbReference type="EMBL" id="JANFLP010000008">
    <property type="protein sequence ID" value="MCQ1949733.1"/>
    <property type="molecule type" value="Genomic_DNA"/>
</dbReference>
<evidence type="ECO:0000256" key="1">
    <source>
        <dbReference type="SAM" id="MobiDB-lite"/>
    </source>
</evidence>